<evidence type="ECO:0000313" key="1">
    <source>
        <dbReference type="EMBL" id="GFY73004.1"/>
    </source>
</evidence>
<evidence type="ECO:0000313" key="2">
    <source>
        <dbReference type="Proteomes" id="UP000886998"/>
    </source>
</evidence>
<accession>A0A8X6YNW3</accession>
<keyword evidence="2" id="KW-1185">Reference proteome</keyword>
<sequence length="70" mass="8301">MSETHSEKRKLGKVVESCANKKTRRVSKKYGKFTKVAYQMEVFPIGDDFLSYRSTYYDSVSSKYKKRFKK</sequence>
<name>A0A8X6YNW3_9ARAC</name>
<reference evidence="1" key="1">
    <citation type="submission" date="2020-08" db="EMBL/GenBank/DDBJ databases">
        <title>Multicomponent nature underlies the extraordinary mechanical properties of spider dragline silk.</title>
        <authorList>
            <person name="Kono N."/>
            <person name="Nakamura H."/>
            <person name="Mori M."/>
            <person name="Yoshida Y."/>
            <person name="Ohtoshi R."/>
            <person name="Malay A.D."/>
            <person name="Moran D.A.P."/>
            <person name="Tomita M."/>
            <person name="Numata K."/>
            <person name="Arakawa K."/>
        </authorList>
    </citation>
    <scope>NUCLEOTIDE SEQUENCE</scope>
</reference>
<gene>
    <name evidence="1" type="ORF">TNIN_415511</name>
</gene>
<protein>
    <submittedName>
        <fullName evidence="1">Uncharacterized protein</fullName>
    </submittedName>
</protein>
<organism evidence="1 2">
    <name type="scientific">Trichonephila inaurata madagascariensis</name>
    <dbReference type="NCBI Taxonomy" id="2747483"/>
    <lineage>
        <taxon>Eukaryota</taxon>
        <taxon>Metazoa</taxon>
        <taxon>Ecdysozoa</taxon>
        <taxon>Arthropoda</taxon>
        <taxon>Chelicerata</taxon>
        <taxon>Arachnida</taxon>
        <taxon>Araneae</taxon>
        <taxon>Araneomorphae</taxon>
        <taxon>Entelegynae</taxon>
        <taxon>Araneoidea</taxon>
        <taxon>Nephilidae</taxon>
        <taxon>Trichonephila</taxon>
        <taxon>Trichonephila inaurata</taxon>
    </lineage>
</organism>
<dbReference type="Proteomes" id="UP000886998">
    <property type="component" value="Unassembled WGS sequence"/>
</dbReference>
<dbReference type="EMBL" id="BMAV01019774">
    <property type="protein sequence ID" value="GFY73004.1"/>
    <property type="molecule type" value="Genomic_DNA"/>
</dbReference>
<comment type="caution">
    <text evidence="1">The sequence shown here is derived from an EMBL/GenBank/DDBJ whole genome shotgun (WGS) entry which is preliminary data.</text>
</comment>
<dbReference type="AlphaFoldDB" id="A0A8X6YNW3"/>
<proteinExistence type="predicted"/>